<comment type="caution">
    <text evidence="1">The sequence shown here is derived from an EMBL/GenBank/DDBJ whole genome shotgun (WGS) entry which is preliminary data.</text>
</comment>
<dbReference type="Proteomes" id="UP000095255">
    <property type="component" value="Unassembled WGS sequence"/>
</dbReference>
<gene>
    <name evidence="1" type="ORF">BHU72_05140</name>
</gene>
<dbReference type="RefSeq" id="WP_069702299.1">
    <property type="nucleotide sequence ID" value="NZ_MJAT01000022.1"/>
</dbReference>
<dbReference type="EMBL" id="MJAT01000022">
    <property type="protein sequence ID" value="OEH85472.1"/>
    <property type="molecule type" value="Genomic_DNA"/>
</dbReference>
<sequence length="99" mass="11617">MVPDRIREMIIDITSQYGEILKITLFKKDVKGVYNRRADINLAIETNGISEERWKELYQSLENELGTLLFFAIFRWEEFPQESQATIAESGLLIYEKQA</sequence>
<keyword evidence="2" id="KW-1185">Reference proteome</keyword>
<organism evidence="1 2">
    <name type="scientific">Desulfuribacillus stibiiarsenatis</name>
    <dbReference type="NCBI Taxonomy" id="1390249"/>
    <lineage>
        <taxon>Bacteria</taxon>
        <taxon>Bacillati</taxon>
        <taxon>Bacillota</taxon>
        <taxon>Desulfuribacillia</taxon>
        <taxon>Desulfuribacillales</taxon>
        <taxon>Desulfuribacillaceae</taxon>
        <taxon>Desulfuribacillus</taxon>
    </lineage>
</organism>
<name>A0A1E5L5P0_9FIRM</name>
<dbReference type="AlphaFoldDB" id="A0A1E5L5P0"/>
<dbReference type="InterPro" id="IPR043519">
    <property type="entry name" value="NT_sf"/>
</dbReference>
<protein>
    <recommendedName>
        <fullName evidence="3">Polymerase beta nucleotidyltransferase domain-containing protein</fullName>
    </recommendedName>
</protein>
<dbReference type="OrthoDB" id="9803106at2"/>
<accession>A0A1E5L5P0</accession>
<evidence type="ECO:0000313" key="1">
    <source>
        <dbReference type="EMBL" id="OEH85472.1"/>
    </source>
</evidence>
<evidence type="ECO:0008006" key="3">
    <source>
        <dbReference type="Google" id="ProtNLM"/>
    </source>
</evidence>
<evidence type="ECO:0000313" key="2">
    <source>
        <dbReference type="Proteomes" id="UP000095255"/>
    </source>
</evidence>
<dbReference type="Gene3D" id="3.30.460.10">
    <property type="entry name" value="Beta Polymerase, domain 2"/>
    <property type="match status" value="1"/>
</dbReference>
<proteinExistence type="predicted"/>
<reference evidence="1 2" key="1">
    <citation type="submission" date="2016-09" db="EMBL/GenBank/DDBJ databases">
        <title>Desulfuribacillus arsenicus sp. nov., an obligately anaerobic, dissimilatory arsenic- and antimonate-reducing bacterium isolated from anoxic sediments.</title>
        <authorList>
            <person name="Abin C.A."/>
            <person name="Hollibaugh J.T."/>
        </authorList>
    </citation>
    <scope>NUCLEOTIDE SEQUENCE [LARGE SCALE GENOMIC DNA]</scope>
    <source>
        <strain evidence="1 2">MLFW-2</strain>
    </source>
</reference>